<protein>
    <submittedName>
        <fullName evidence="1">Uncharacterized protein</fullName>
    </submittedName>
</protein>
<dbReference type="Pfam" id="PF23973">
    <property type="entry name" value="DUF7299"/>
    <property type="match status" value="1"/>
</dbReference>
<name>A0A160CAE6_9CAUD</name>
<accession>A0A160CAE6</accession>
<evidence type="ECO:0000313" key="2">
    <source>
        <dbReference type="Proteomes" id="UP000222339"/>
    </source>
</evidence>
<sequence>MLMFIAGFGFCAIICFFLYLCVSWGVQRCVKDNELVIAIYENKTDKWKITKNFEKITKNFEKIADEIAFRRKFGKPGSIKYID</sequence>
<evidence type="ECO:0000313" key="1">
    <source>
        <dbReference type="EMBL" id="ANA49785.1"/>
    </source>
</evidence>
<dbReference type="Proteomes" id="UP000222339">
    <property type="component" value="Segment"/>
</dbReference>
<dbReference type="EMBL" id="KX015771">
    <property type="protein sequence ID" value="ANA49785.1"/>
    <property type="molecule type" value="Genomic_DNA"/>
</dbReference>
<organism evidence="1 2">
    <name type="scientific">Salmonella phage phSE-5</name>
    <dbReference type="NCBI Taxonomy" id="1837219"/>
    <lineage>
        <taxon>Viruses</taxon>
        <taxon>Duplodnaviria</taxon>
        <taxon>Heunggongvirae</taxon>
        <taxon>Uroviricota</taxon>
        <taxon>Caudoviricetes</taxon>
        <taxon>Drexlerviridae</taxon>
        <taxon>Tempevirinae</taxon>
        <taxon>Tlsvirus</taxon>
        <taxon>Tlsvirus phSE2</taxon>
    </lineage>
</organism>
<proteinExistence type="predicted"/>
<reference evidence="1 2" key="1">
    <citation type="submission" date="2016-04" db="EMBL/GenBank/DDBJ databases">
        <title>Bacteriophages with potential to inactivate Salmonella Typhimurium: use of single phage suspensions and phage cocktails.</title>
        <authorList>
            <person name="Pereira C."/>
            <person name="Moreirinha C."/>
            <person name="Santos L."/>
            <person name="Lewicka M."/>
            <person name="Almeida P."/>
            <person name="Clemente C."/>
            <person name="Cunha A."/>
            <person name="Delgadillo I."/>
            <person name="Romalde J.L."/>
            <person name="Nunes M.L."/>
            <person name="Almeida A."/>
        </authorList>
    </citation>
    <scope>NUCLEOTIDE SEQUENCE [LARGE SCALE GENOMIC DNA]</scope>
</reference>
<dbReference type="InterPro" id="IPR055723">
    <property type="entry name" value="DUF7299"/>
</dbReference>